<evidence type="ECO:0000259" key="6">
    <source>
        <dbReference type="PROSITE" id="PS50850"/>
    </source>
</evidence>
<evidence type="ECO:0000256" key="1">
    <source>
        <dbReference type="ARBA" id="ARBA00004651"/>
    </source>
</evidence>
<feature type="transmembrane region" description="Helical" evidence="5">
    <location>
        <begin position="111"/>
        <end position="129"/>
    </location>
</feature>
<name>A0A7W8TST6_9MICC</name>
<proteinExistence type="predicted"/>
<dbReference type="GO" id="GO:0005886">
    <property type="term" value="C:plasma membrane"/>
    <property type="evidence" value="ECO:0007669"/>
    <property type="project" value="UniProtKB-SubCell"/>
</dbReference>
<dbReference type="InterPro" id="IPR020846">
    <property type="entry name" value="MFS_dom"/>
</dbReference>
<feature type="transmembrane region" description="Helical" evidence="5">
    <location>
        <begin position="309"/>
        <end position="330"/>
    </location>
</feature>
<dbReference type="InterPro" id="IPR011701">
    <property type="entry name" value="MFS"/>
</dbReference>
<evidence type="ECO:0000256" key="4">
    <source>
        <dbReference type="ARBA" id="ARBA00023136"/>
    </source>
</evidence>
<evidence type="ECO:0000313" key="7">
    <source>
        <dbReference type="EMBL" id="MBB5512246.1"/>
    </source>
</evidence>
<dbReference type="AlphaFoldDB" id="A0A7W8TST6"/>
<feature type="transmembrane region" description="Helical" evidence="5">
    <location>
        <begin position="12"/>
        <end position="34"/>
    </location>
</feature>
<feature type="transmembrane region" description="Helical" evidence="5">
    <location>
        <begin position="170"/>
        <end position="189"/>
    </location>
</feature>
<dbReference type="Gene3D" id="1.20.1250.20">
    <property type="entry name" value="MFS general substrate transporter like domains"/>
    <property type="match status" value="1"/>
</dbReference>
<evidence type="ECO:0000256" key="2">
    <source>
        <dbReference type="ARBA" id="ARBA00022692"/>
    </source>
</evidence>
<organism evidence="7 8">
    <name type="scientific">Neomicrococcus aestuarii</name>
    <dbReference type="NCBI Taxonomy" id="556325"/>
    <lineage>
        <taxon>Bacteria</taxon>
        <taxon>Bacillati</taxon>
        <taxon>Actinomycetota</taxon>
        <taxon>Actinomycetes</taxon>
        <taxon>Micrococcales</taxon>
        <taxon>Micrococcaceae</taxon>
        <taxon>Neomicrococcus</taxon>
    </lineage>
</organism>
<feature type="transmembrane region" description="Helical" evidence="5">
    <location>
        <begin position="220"/>
        <end position="242"/>
    </location>
</feature>
<comment type="subcellular location">
    <subcellularLocation>
        <location evidence="1">Cell membrane</location>
        <topology evidence="1">Multi-pass membrane protein</topology>
    </subcellularLocation>
</comment>
<feature type="transmembrane region" description="Helical" evidence="5">
    <location>
        <begin position="54"/>
        <end position="70"/>
    </location>
</feature>
<reference evidence="7 8" key="1">
    <citation type="submission" date="2020-08" db="EMBL/GenBank/DDBJ databases">
        <title>Sequencing the genomes of 1000 actinobacteria strains.</title>
        <authorList>
            <person name="Klenk H.-P."/>
        </authorList>
    </citation>
    <scope>NUCLEOTIDE SEQUENCE [LARGE SCALE GENOMIC DNA]</scope>
    <source>
        <strain evidence="7 8">DSM 105783</strain>
    </source>
</reference>
<dbReference type="EMBL" id="JACHDR010000001">
    <property type="protein sequence ID" value="MBB5512246.1"/>
    <property type="molecule type" value="Genomic_DNA"/>
</dbReference>
<keyword evidence="4 5" id="KW-0472">Membrane</keyword>
<dbReference type="GO" id="GO:0022857">
    <property type="term" value="F:transmembrane transporter activity"/>
    <property type="evidence" value="ECO:0007669"/>
    <property type="project" value="InterPro"/>
</dbReference>
<keyword evidence="2 5" id="KW-0812">Transmembrane</keyword>
<evidence type="ECO:0000313" key="8">
    <source>
        <dbReference type="Proteomes" id="UP000580797"/>
    </source>
</evidence>
<dbReference type="InterPro" id="IPR036259">
    <property type="entry name" value="MFS_trans_sf"/>
</dbReference>
<dbReference type="CDD" id="cd17489">
    <property type="entry name" value="MFS_YfcJ_like"/>
    <property type="match status" value="1"/>
</dbReference>
<accession>A0A7W8TST6</accession>
<protein>
    <submittedName>
        <fullName evidence="7">Putative MFS family arabinose efflux permease</fullName>
    </submittedName>
</protein>
<dbReference type="InterPro" id="IPR052714">
    <property type="entry name" value="MFS_Exporter"/>
</dbReference>
<dbReference type="RefSeq" id="WP_183664149.1">
    <property type="nucleotide sequence ID" value="NZ_BAAARH010000015.1"/>
</dbReference>
<keyword evidence="3 5" id="KW-1133">Transmembrane helix</keyword>
<evidence type="ECO:0000256" key="5">
    <source>
        <dbReference type="SAM" id="Phobius"/>
    </source>
</evidence>
<feature type="transmembrane region" description="Helical" evidence="5">
    <location>
        <begin position="284"/>
        <end position="303"/>
    </location>
</feature>
<dbReference type="PROSITE" id="PS50850">
    <property type="entry name" value="MFS"/>
    <property type="match status" value="1"/>
</dbReference>
<dbReference type="PANTHER" id="PTHR23531:SF1">
    <property type="entry name" value="QUINOLENE RESISTANCE PROTEIN NORA"/>
    <property type="match status" value="1"/>
</dbReference>
<comment type="caution">
    <text evidence="7">The sequence shown here is derived from an EMBL/GenBank/DDBJ whole genome shotgun (WGS) entry which is preliminary data.</text>
</comment>
<gene>
    <name evidence="7" type="ORF">HD598_000933</name>
</gene>
<feature type="transmembrane region" description="Helical" evidence="5">
    <location>
        <begin position="254"/>
        <end position="272"/>
    </location>
</feature>
<feature type="transmembrane region" description="Helical" evidence="5">
    <location>
        <begin position="77"/>
        <end position="99"/>
    </location>
</feature>
<dbReference type="Proteomes" id="UP000580797">
    <property type="component" value="Unassembled WGS sequence"/>
</dbReference>
<dbReference type="SUPFAM" id="SSF103473">
    <property type="entry name" value="MFS general substrate transporter"/>
    <property type="match status" value="1"/>
</dbReference>
<sequence length="402" mass="41952">MMSTSAHREPLWTRGFLLACSGNALVFFTVHLFLSTVAAYSIQRFAVGDAQGGAASGLFIIGALIARLFAGPAMSRFSMLGLALGMFALFAVFPILYRMTGTFEVLLVERFTHGVVFGIGSSVTASLALHRVPAMRMAEGTSWFASSTVIGVAAGPLVGLPLFRTFGFEAVSWAAVMVAVLGSVVIALLKLAGSPIAAQPAAPSDDSPKGNWISRFVEPAAIPISIIGAAWTLGYATIVTYLNGLANERDLGTGVSWFFLVYAVVTIASRQFTGRLMDRKGFNIVLIPAFVVFAAGLFTLSMAQNVATVLIAAALVGLGQGNLLSAGQTLAIKQAERHRIGFAVSTFFLGIDAGMGTGPVIAGAIVAATSPSATFGIVSLFVLALTAVYVAVFARKRQPARG</sequence>
<dbReference type="PANTHER" id="PTHR23531">
    <property type="entry name" value="QUINOLENE RESISTANCE PROTEIN NORA"/>
    <property type="match status" value="1"/>
</dbReference>
<feature type="transmembrane region" description="Helical" evidence="5">
    <location>
        <begin position="141"/>
        <end position="164"/>
    </location>
</feature>
<feature type="transmembrane region" description="Helical" evidence="5">
    <location>
        <begin position="342"/>
        <end position="367"/>
    </location>
</feature>
<evidence type="ECO:0000256" key="3">
    <source>
        <dbReference type="ARBA" id="ARBA00022989"/>
    </source>
</evidence>
<feature type="domain" description="Major facilitator superfamily (MFS) profile" evidence="6">
    <location>
        <begin position="15"/>
        <end position="397"/>
    </location>
</feature>
<feature type="transmembrane region" description="Helical" evidence="5">
    <location>
        <begin position="373"/>
        <end position="394"/>
    </location>
</feature>
<dbReference type="Pfam" id="PF07690">
    <property type="entry name" value="MFS_1"/>
    <property type="match status" value="1"/>
</dbReference>